<evidence type="ECO:0000256" key="1">
    <source>
        <dbReference type="ARBA" id="ARBA00001974"/>
    </source>
</evidence>
<comment type="similarity">
    <text evidence="2 7">Belongs to the acyl-CoA dehydrogenase family.</text>
</comment>
<evidence type="ECO:0000256" key="3">
    <source>
        <dbReference type="ARBA" id="ARBA00022630"/>
    </source>
</evidence>
<dbReference type="InterPro" id="IPR046373">
    <property type="entry name" value="Acyl-CoA_Oxase/DH_mid-dom_sf"/>
</dbReference>
<evidence type="ECO:0000256" key="5">
    <source>
        <dbReference type="ARBA" id="ARBA00023002"/>
    </source>
</evidence>
<keyword evidence="4 7" id="KW-0274">FAD</keyword>
<dbReference type="SUPFAM" id="SSF56645">
    <property type="entry name" value="Acyl-CoA dehydrogenase NM domain-like"/>
    <property type="match status" value="1"/>
</dbReference>
<dbReference type="Pfam" id="PF02770">
    <property type="entry name" value="Acyl-CoA_dh_M"/>
    <property type="match status" value="1"/>
</dbReference>
<comment type="catalytic activity">
    <reaction evidence="6">
        <text>a 2,3-saturated acyl-CoA + A = a 2,3-dehydroacyl-CoA + AH2</text>
        <dbReference type="Rhea" id="RHEA:48608"/>
        <dbReference type="ChEBI" id="CHEBI:13193"/>
        <dbReference type="ChEBI" id="CHEBI:17499"/>
        <dbReference type="ChEBI" id="CHEBI:60015"/>
        <dbReference type="ChEBI" id="CHEBI:65111"/>
    </reaction>
</comment>
<dbReference type="FunFam" id="2.40.110.10:FF:000002">
    <property type="entry name" value="Acyl-CoA dehydrogenase fadE12"/>
    <property type="match status" value="1"/>
</dbReference>
<accession>A0A5A7S6V1</accession>
<dbReference type="OrthoDB" id="8876745at2"/>
<evidence type="ECO:0000256" key="6">
    <source>
        <dbReference type="ARBA" id="ARBA00052546"/>
    </source>
</evidence>
<dbReference type="RefSeq" id="WP_149432474.1">
    <property type="nucleotide sequence ID" value="NZ_VLNY01000014.1"/>
</dbReference>
<dbReference type="Gene3D" id="2.40.110.10">
    <property type="entry name" value="Butyryl-CoA Dehydrogenase, subunit A, domain 2"/>
    <property type="match status" value="1"/>
</dbReference>
<protein>
    <submittedName>
        <fullName evidence="11">Acyl-CoA dehydrogenase</fullName>
    </submittedName>
</protein>
<evidence type="ECO:0000259" key="9">
    <source>
        <dbReference type="Pfam" id="PF02770"/>
    </source>
</evidence>
<keyword evidence="5 7" id="KW-0560">Oxidoreductase</keyword>
<reference evidence="11 12" key="1">
    <citation type="submission" date="2019-07" db="EMBL/GenBank/DDBJ databases">
        <title>Rhodococcus cavernicolus sp. nov., isolated from a cave.</title>
        <authorList>
            <person name="Lee S.D."/>
        </authorList>
    </citation>
    <scope>NUCLEOTIDE SEQUENCE [LARGE SCALE GENOMIC DNA]</scope>
    <source>
        <strain evidence="11 12">C1-24</strain>
    </source>
</reference>
<dbReference type="Proteomes" id="UP000322244">
    <property type="component" value="Unassembled WGS sequence"/>
</dbReference>
<dbReference type="GO" id="GO:0003995">
    <property type="term" value="F:acyl-CoA dehydrogenase activity"/>
    <property type="evidence" value="ECO:0007669"/>
    <property type="project" value="InterPro"/>
</dbReference>
<evidence type="ECO:0000256" key="7">
    <source>
        <dbReference type="RuleBase" id="RU362125"/>
    </source>
</evidence>
<comment type="caution">
    <text evidence="11">The sequence shown here is derived from an EMBL/GenBank/DDBJ whole genome shotgun (WGS) entry which is preliminary data.</text>
</comment>
<dbReference type="PANTHER" id="PTHR43884:SF12">
    <property type="entry name" value="ISOVALERYL-COA DEHYDROGENASE, MITOCHONDRIAL-RELATED"/>
    <property type="match status" value="1"/>
</dbReference>
<evidence type="ECO:0000313" key="12">
    <source>
        <dbReference type="Proteomes" id="UP000322244"/>
    </source>
</evidence>
<feature type="domain" description="Acyl-CoA dehydrogenase/oxidase C-terminal" evidence="8">
    <location>
        <begin position="231"/>
        <end position="377"/>
    </location>
</feature>
<gene>
    <name evidence="11" type="ORF">FOY51_22295</name>
</gene>
<dbReference type="Gene3D" id="1.20.140.10">
    <property type="entry name" value="Butyryl-CoA Dehydrogenase, subunit A, domain 3"/>
    <property type="match status" value="1"/>
</dbReference>
<dbReference type="GO" id="GO:0050660">
    <property type="term" value="F:flavin adenine dinucleotide binding"/>
    <property type="evidence" value="ECO:0007669"/>
    <property type="project" value="InterPro"/>
</dbReference>
<comment type="cofactor">
    <cofactor evidence="1 7">
        <name>FAD</name>
        <dbReference type="ChEBI" id="CHEBI:57692"/>
    </cofactor>
</comment>
<dbReference type="PANTHER" id="PTHR43884">
    <property type="entry name" value="ACYL-COA DEHYDROGENASE"/>
    <property type="match status" value="1"/>
</dbReference>
<dbReference type="InterPro" id="IPR013786">
    <property type="entry name" value="AcylCoA_DH/ox_N"/>
</dbReference>
<evidence type="ECO:0000256" key="2">
    <source>
        <dbReference type="ARBA" id="ARBA00009347"/>
    </source>
</evidence>
<keyword evidence="12" id="KW-1185">Reference proteome</keyword>
<feature type="domain" description="Acyl-CoA dehydrogenase/oxidase N-terminal" evidence="10">
    <location>
        <begin position="8"/>
        <end position="121"/>
    </location>
</feature>
<evidence type="ECO:0000259" key="8">
    <source>
        <dbReference type="Pfam" id="PF00441"/>
    </source>
</evidence>
<dbReference type="InterPro" id="IPR036250">
    <property type="entry name" value="AcylCo_DH-like_C"/>
</dbReference>
<dbReference type="InterPro" id="IPR006089">
    <property type="entry name" value="Acyl-CoA_DH_CS"/>
</dbReference>
<dbReference type="InterPro" id="IPR037069">
    <property type="entry name" value="AcylCoA_DH/ox_N_sf"/>
</dbReference>
<evidence type="ECO:0000313" key="11">
    <source>
        <dbReference type="EMBL" id="KAA0020093.1"/>
    </source>
</evidence>
<dbReference type="EMBL" id="VLNY01000014">
    <property type="protein sequence ID" value="KAA0020093.1"/>
    <property type="molecule type" value="Genomic_DNA"/>
</dbReference>
<dbReference type="InterPro" id="IPR009075">
    <property type="entry name" value="AcylCo_DH/oxidase_C"/>
</dbReference>
<evidence type="ECO:0000259" key="10">
    <source>
        <dbReference type="Pfam" id="PF02771"/>
    </source>
</evidence>
<feature type="domain" description="Acyl-CoA oxidase/dehydrogenase middle" evidence="9">
    <location>
        <begin position="126"/>
        <end position="219"/>
    </location>
</feature>
<dbReference type="InterPro" id="IPR009100">
    <property type="entry name" value="AcylCoA_DH/oxidase_NM_dom_sf"/>
</dbReference>
<sequence>MTGDPFETEERQALRDTGRRFAEREIAPHLDDWERDGLIPRELSKTAAAAGLLGVGYPEAVGGEGGDFVDYTALVEGLVAGGASAGLLAGLFTHSVSLPHMVKLGTPDQIERFVKPALLGEKIGSLGVTEADIGSDLPATRTTARRDGDHYVVNGAKMFITSGARADFVTTLVRTGDAGAQGLSILVIEAGTLGFTVSRKLDKMGWLCSDTAELVFEDCRVPVENLVGPENGGFALLMFQLMSERLSLAHQAAAVAQRCLDLTVAHTKSRVTFGRPLISRQAVQHRLVEMRQRIELSRTYSRSITARFVAGEQPVAETCMAKIAAADACSYVVDQAAQLHGSTGFMRETEVERHYRDSRVFRIGGGASEPLADWTARILGYTE</sequence>
<dbReference type="SUPFAM" id="SSF47203">
    <property type="entry name" value="Acyl-CoA dehydrogenase C-terminal domain-like"/>
    <property type="match status" value="1"/>
</dbReference>
<dbReference type="Pfam" id="PF02771">
    <property type="entry name" value="Acyl-CoA_dh_N"/>
    <property type="match status" value="1"/>
</dbReference>
<dbReference type="AlphaFoldDB" id="A0A5A7S6V1"/>
<organism evidence="11 12">
    <name type="scientific">Antrihabitans cavernicola</name>
    <dbReference type="NCBI Taxonomy" id="2495913"/>
    <lineage>
        <taxon>Bacteria</taxon>
        <taxon>Bacillati</taxon>
        <taxon>Actinomycetota</taxon>
        <taxon>Actinomycetes</taxon>
        <taxon>Mycobacteriales</taxon>
        <taxon>Nocardiaceae</taxon>
        <taxon>Antrihabitans</taxon>
    </lineage>
</organism>
<proteinExistence type="inferred from homology"/>
<dbReference type="InterPro" id="IPR006091">
    <property type="entry name" value="Acyl-CoA_Oxase/DH_mid-dom"/>
</dbReference>
<name>A0A5A7S6V1_9NOCA</name>
<dbReference type="Pfam" id="PF00441">
    <property type="entry name" value="Acyl-CoA_dh_1"/>
    <property type="match status" value="1"/>
</dbReference>
<evidence type="ECO:0000256" key="4">
    <source>
        <dbReference type="ARBA" id="ARBA00022827"/>
    </source>
</evidence>
<dbReference type="Gene3D" id="1.10.540.10">
    <property type="entry name" value="Acyl-CoA dehydrogenase/oxidase, N-terminal domain"/>
    <property type="match status" value="1"/>
</dbReference>
<keyword evidence="3 7" id="KW-0285">Flavoprotein</keyword>
<dbReference type="PIRSF" id="PIRSF016578">
    <property type="entry name" value="HsaA"/>
    <property type="match status" value="1"/>
</dbReference>
<dbReference type="PROSITE" id="PS00073">
    <property type="entry name" value="ACYL_COA_DH_2"/>
    <property type="match status" value="1"/>
</dbReference>